<keyword evidence="2" id="KW-0547">Nucleotide-binding</keyword>
<accession>F6DR66</accession>
<dbReference type="FunFam" id="3.40.50.300:FF:000006">
    <property type="entry name" value="DNA-binding transcriptional regulator NtrC"/>
    <property type="match status" value="1"/>
</dbReference>
<evidence type="ECO:0000259" key="8">
    <source>
        <dbReference type="PROSITE" id="PS50045"/>
    </source>
</evidence>
<dbReference type="CDD" id="cd00009">
    <property type="entry name" value="AAA"/>
    <property type="match status" value="1"/>
</dbReference>
<gene>
    <name evidence="10" type="ordered locus">Desru_1520</name>
</gene>
<name>F6DR66_DESRL</name>
<dbReference type="Gene3D" id="3.40.50.300">
    <property type="entry name" value="P-loop containing nucleotide triphosphate hydrolases"/>
    <property type="match status" value="1"/>
</dbReference>
<evidence type="ECO:0000259" key="9">
    <source>
        <dbReference type="PROSITE" id="PS50110"/>
    </source>
</evidence>
<dbReference type="Pfam" id="PF25601">
    <property type="entry name" value="AAA_lid_14"/>
    <property type="match status" value="1"/>
</dbReference>
<sequence length="463" mass="52000">MSGKRRILIIDDEDDMLETSSRLLRRLGYECATLNDSTRVAESLAEVQPEIILCDLVMPKLDGLEVLKTTRKMLPDSLVIIITGFATVESAVNAIKEGAFDYLPKPFTFDQLEVTVRRAEEKLNLKAENQILRSQLEEKYNFDNIIGAGGGMQPVVETIRKISASNTNILILGESGTGKELIARSIHANSRRKHGPFVAVNCASLPNNLLESELFGHERGAFTGAHTSKAGLMEVADRGTLFLDEVGEMSRELQAKLLRALELHSFRRVGGTKEVQVDIRILAATNRDLEEAIVKGEFREDLYYRLNVLTIYLPALRERAQDIPLLSLHFLQYFSERAGKPIGSIAPAAIELLQRYNWPGNVRELKNIIERAVALCETKEIMDGDLPERLNGKRGSLFQSAPNLEMPFHQAKSEWIETFEVKYLQGLLEKHGGNISEAARECGVDRKTIHRLLAKHKLKYHDS</sequence>
<dbReference type="Gene3D" id="1.10.10.60">
    <property type="entry name" value="Homeodomain-like"/>
    <property type="match status" value="1"/>
</dbReference>
<organism evidence="10 11">
    <name type="scientific">Desulforamulus ruminis (strain ATCC 23193 / DSM 2154 / NCIMB 8452 / DL)</name>
    <name type="common">Desulfotomaculum ruminis</name>
    <dbReference type="NCBI Taxonomy" id="696281"/>
    <lineage>
        <taxon>Bacteria</taxon>
        <taxon>Bacillati</taxon>
        <taxon>Bacillota</taxon>
        <taxon>Clostridia</taxon>
        <taxon>Eubacteriales</taxon>
        <taxon>Peptococcaceae</taxon>
        <taxon>Desulforamulus</taxon>
    </lineage>
</organism>
<dbReference type="GO" id="GO:0005524">
    <property type="term" value="F:ATP binding"/>
    <property type="evidence" value="ECO:0007669"/>
    <property type="project" value="UniProtKB-KW"/>
</dbReference>
<dbReference type="InterPro" id="IPR027417">
    <property type="entry name" value="P-loop_NTPase"/>
</dbReference>
<dbReference type="PROSITE" id="PS00675">
    <property type="entry name" value="SIGMA54_INTERACT_1"/>
    <property type="match status" value="1"/>
</dbReference>
<dbReference type="InterPro" id="IPR025662">
    <property type="entry name" value="Sigma_54_int_dom_ATP-bd_1"/>
</dbReference>
<feature type="domain" description="Sigma-54 factor interaction" evidence="8">
    <location>
        <begin position="145"/>
        <end position="374"/>
    </location>
</feature>
<dbReference type="Pfam" id="PF00158">
    <property type="entry name" value="Sigma54_activat"/>
    <property type="match status" value="1"/>
</dbReference>
<dbReference type="InterPro" id="IPR025944">
    <property type="entry name" value="Sigma_54_int_dom_CS"/>
</dbReference>
<keyword evidence="3" id="KW-0067">ATP-binding</keyword>
<keyword evidence="4" id="KW-0805">Transcription regulation</keyword>
<dbReference type="PROSITE" id="PS00688">
    <property type="entry name" value="SIGMA54_INTERACT_3"/>
    <property type="match status" value="1"/>
</dbReference>
<reference evidence="10 11" key="2">
    <citation type="journal article" date="2012" name="Stand. Genomic Sci.">
        <title>Complete genome sequence of the sulfate-reducing firmicute Desulfotomaculum ruminis type strain (DL(T)).</title>
        <authorList>
            <person name="Spring S."/>
            <person name="Visser M."/>
            <person name="Lu M."/>
            <person name="Copeland A."/>
            <person name="Lapidus A."/>
            <person name="Lucas S."/>
            <person name="Cheng J.F."/>
            <person name="Han C."/>
            <person name="Tapia R."/>
            <person name="Goodwin L.A."/>
            <person name="Pitluck S."/>
            <person name="Ivanova N."/>
            <person name="Land M."/>
            <person name="Hauser L."/>
            <person name="Larimer F."/>
            <person name="Rohde M."/>
            <person name="Goker M."/>
            <person name="Detter J.C."/>
            <person name="Kyrpides N.C."/>
            <person name="Woyke T."/>
            <person name="Schaap P.J."/>
            <person name="Plugge C.M."/>
            <person name="Muyzer G."/>
            <person name="Kuever J."/>
            <person name="Pereira I.A."/>
            <person name="Parshina S.N."/>
            <person name="Bernier-Latmani R."/>
            <person name="Stams A.J."/>
            <person name="Klenk H.P."/>
        </authorList>
    </citation>
    <scope>NUCLEOTIDE SEQUENCE [LARGE SCALE GENOMIC DNA]</scope>
    <source>
        <strain evidence="11">ATCC 23193 / DSM 2154 / NCIB 8452 / DL</strain>
    </source>
</reference>
<dbReference type="InterPro" id="IPR001789">
    <property type="entry name" value="Sig_transdc_resp-reg_receiver"/>
</dbReference>
<dbReference type="GO" id="GO:0000160">
    <property type="term" value="P:phosphorelay signal transduction system"/>
    <property type="evidence" value="ECO:0007669"/>
    <property type="project" value="InterPro"/>
</dbReference>
<dbReference type="PROSITE" id="PS50045">
    <property type="entry name" value="SIGMA54_INTERACT_4"/>
    <property type="match status" value="1"/>
</dbReference>
<dbReference type="eggNOG" id="COG2204">
    <property type="taxonomic scope" value="Bacteria"/>
</dbReference>
<evidence type="ECO:0000256" key="7">
    <source>
        <dbReference type="PROSITE-ProRule" id="PRU00169"/>
    </source>
</evidence>
<evidence type="ECO:0000256" key="6">
    <source>
        <dbReference type="ARBA" id="ARBA00024867"/>
    </source>
</evidence>
<dbReference type="Proteomes" id="UP000009234">
    <property type="component" value="Chromosome"/>
</dbReference>
<dbReference type="Gene3D" id="3.40.50.2300">
    <property type="match status" value="1"/>
</dbReference>
<dbReference type="OrthoDB" id="9803970at2"/>
<dbReference type="GO" id="GO:0006355">
    <property type="term" value="P:regulation of DNA-templated transcription"/>
    <property type="evidence" value="ECO:0007669"/>
    <property type="project" value="InterPro"/>
</dbReference>
<evidence type="ECO:0000256" key="5">
    <source>
        <dbReference type="ARBA" id="ARBA00023163"/>
    </source>
</evidence>
<evidence type="ECO:0000256" key="3">
    <source>
        <dbReference type="ARBA" id="ARBA00022840"/>
    </source>
</evidence>
<dbReference type="HOGENOM" id="CLU_000445_0_6_9"/>
<evidence type="ECO:0000313" key="11">
    <source>
        <dbReference type="Proteomes" id="UP000009234"/>
    </source>
</evidence>
<dbReference type="InterPro" id="IPR003593">
    <property type="entry name" value="AAA+_ATPase"/>
</dbReference>
<dbReference type="Gene3D" id="1.10.8.60">
    <property type="match status" value="1"/>
</dbReference>
<dbReference type="EMBL" id="CP002780">
    <property type="protein sequence ID" value="AEG59785.1"/>
    <property type="molecule type" value="Genomic_DNA"/>
</dbReference>
<dbReference type="SUPFAM" id="SSF52540">
    <property type="entry name" value="P-loop containing nucleoside triphosphate hydrolases"/>
    <property type="match status" value="1"/>
</dbReference>
<dbReference type="SMART" id="SM00448">
    <property type="entry name" value="REC"/>
    <property type="match status" value="1"/>
</dbReference>
<dbReference type="SMART" id="SM00382">
    <property type="entry name" value="AAA"/>
    <property type="match status" value="1"/>
</dbReference>
<keyword evidence="5" id="KW-0804">Transcription</keyword>
<dbReference type="KEGG" id="dru:Desru_1520"/>
<dbReference type="AlphaFoldDB" id="F6DR66"/>
<dbReference type="InterPro" id="IPR002078">
    <property type="entry name" value="Sigma_54_int"/>
</dbReference>
<keyword evidence="7" id="KW-0597">Phosphoprotein</keyword>
<evidence type="ECO:0000256" key="2">
    <source>
        <dbReference type="ARBA" id="ARBA00022741"/>
    </source>
</evidence>
<dbReference type="InterPro" id="IPR002197">
    <property type="entry name" value="HTH_Fis"/>
</dbReference>
<protein>
    <recommendedName>
        <fullName evidence="1">Stage 0 sporulation protein A homolog</fullName>
    </recommendedName>
</protein>
<dbReference type="RefSeq" id="WP_013841553.1">
    <property type="nucleotide sequence ID" value="NC_015589.1"/>
</dbReference>
<dbReference type="InterPro" id="IPR011006">
    <property type="entry name" value="CheY-like_superfamily"/>
</dbReference>
<dbReference type="Pfam" id="PF00072">
    <property type="entry name" value="Response_reg"/>
    <property type="match status" value="1"/>
</dbReference>
<proteinExistence type="predicted"/>
<evidence type="ECO:0000256" key="1">
    <source>
        <dbReference type="ARBA" id="ARBA00018672"/>
    </source>
</evidence>
<dbReference type="STRING" id="696281.Desru_1520"/>
<dbReference type="SUPFAM" id="SSF46689">
    <property type="entry name" value="Homeodomain-like"/>
    <property type="match status" value="1"/>
</dbReference>
<dbReference type="PRINTS" id="PR01590">
    <property type="entry name" value="HTHFIS"/>
</dbReference>
<dbReference type="SUPFAM" id="SSF52172">
    <property type="entry name" value="CheY-like"/>
    <property type="match status" value="1"/>
</dbReference>
<reference evidence="11" key="1">
    <citation type="submission" date="2011-05" db="EMBL/GenBank/DDBJ databases">
        <title>Complete sequence of Desulfotomaculum ruminis DSM 2154.</title>
        <authorList>
            <person name="Lucas S."/>
            <person name="Copeland A."/>
            <person name="Lapidus A."/>
            <person name="Cheng J.-F."/>
            <person name="Goodwin L."/>
            <person name="Pitluck S."/>
            <person name="Lu M."/>
            <person name="Detter J.C."/>
            <person name="Han C."/>
            <person name="Tapia R."/>
            <person name="Land M."/>
            <person name="Hauser L."/>
            <person name="Kyrpides N."/>
            <person name="Ivanova N."/>
            <person name="Mikhailova N."/>
            <person name="Pagani I."/>
            <person name="Stams A.J.M."/>
            <person name="Plugge C.M."/>
            <person name="Muyzer G."/>
            <person name="Kuever J."/>
            <person name="Parshina S.N."/>
            <person name="Ivanova A.E."/>
            <person name="Nazina T.N."/>
            <person name="Brambilla E."/>
            <person name="Spring S."/>
            <person name="Klenk H.-P."/>
            <person name="Woyke T."/>
        </authorList>
    </citation>
    <scope>NUCLEOTIDE SEQUENCE [LARGE SCALE GENOMIC DNA]</scope>
    <source>
        <strain evidence="11">ATCC 23193 / DSM 2154 / NCIB 8452 / DL</strain>
    </source>
</reference>
<comment type="function">
    <text evidence="6">May play the central regulatory role in sporulation. It may be an element of the effector pathway responsible for the activation of sporulation genes in response to nutritional stress. Spo0A may act in concert with spo0H (a sigma factor) to control the expression of some genes that are critical to the sporulation process.</text>
</comment>
<feature type="modified residue" description="4-aspartylphosphate" evidence="7">
    <location>
        <position position="55"/>
    </location>
</feature>
<dbReference type="Pfam" id="PF02954">
    <property type="entry name" value="HTH_8"/>
    <property type="match status" value="1"/>
</dbReference>
<feature type="domain" description="Response regulatory" evidence="9">
    <location>
        <begin position="6"/>
        <end position="120"/>
    </location>
</feature>
<dbReference type="PROSITE" id="PS50110">
    <property type="entry name" value="RESPONSE_REGULATORY"/>
    <property type="match status" value="1"/>
</dbReference>
<keyword evidence="11" id="KW-1185">Reference proteome</keyword>
<evidence type="ECO:0000256" key="4">
    <source>
        <dbReference type="ARBA" id="ARBA00023015"/>
    </source>
</evidence>
<dbReference type="PANTHER" id="PTHR32071">
    <property type="entry name" value="TRANSCRIPTIONAL REGULATORY PROTEIN"/>
    <property type="match status" value="1"/>
</dbReference>
<evidence type="ECO:0000313" key="10">
    <source>
        <dbReference type="EMBL" id="AEG59785.1"/>
    </source>
</evidence>
<dbReference type="InterPro" id="IPR009057">
    <property type="entry name" value="Homeodomain-like_sf"/>
</dbReference>
<dbReference type="InterPro" id="IPR058031">
    <property type="entry name" value="AAA_lid_NorR"/>
</dbReference>
<dbReference type="GO" id="GO:0043565">
    <property type="term" value="F:sequence-specific DNA binding"/>
    <property type="evidence" value="ECO:0007669"/>
    <property type="project" value="InterPro"/>
</dbReference>